<feature type="transmembrane region" description="Helical" evidence="6">
    <location>
        <begin position="500"/>
        <end position="530"/>
    </location>
</feature>
<evidence type="ECO:0000256" key="6">
    <source>
        <dbReference type="SAM" id="Phobius"/>
    </source>
</evidence>
<evidence type="ECO:0000256" key="2">
    <source>
        <dbReference type="ARBA" id="ARBA00008821"/>
    </source>
</evidence>
<feature type="transmembrane region" description="Helical" evidence="6">
    <location>
        <begin position="477"/>
        <end position="494"/>
    </location>
</feature>
<evidence type="ECO:0000256" key="1">
    <source>
        <dbReference type="ARBA" id="ARBA00004141"/>
    </source>
</evidence>
<keyword evidence="8" id="KW-1185">Reference proteome</keyword>
<accession>A0A3B3R8A1</accession>
<dbReference type="GeneTree" id="ENSGT00950000182953"/>
<dbReference type="Ensembl" id="ENSPKIT00000038291.1">
    <property type="protein sequence ID" value="ENSPKIP00000013861.1"/>
    <property type="gene ID" value="ENSPKIG00000001119.1"/>
</dbReference>
<evidence type="ECO:0000256" key="5">
    <source>
        <dbReference type="ARBA" id="ARBA00023136"/>
    </source>
</evidence>
<organism evidence="7 8">
    <name type="scientific">Paramormyrops kingsleyae</name>
    <dbReference type="NCBI Taxonomy" id="1676925"/>
    <lineage>
        <taxon>Eukaryota</taxon>
        <taxon>Metazoa</taxon>
        <taxon>Chordata</taxon>
        <taxon>Craniata</taxon>
        <taxon>Vertebrata</taxon>
        <taxon>Euteleostomi</taxon>
        <taxon>Actinopterygii</taxon>
        <taxon>Neopterygii</taxon>
        <taxon>Teleostei</taxon>
        <taxon>Osteoglossocephala</taxon>
        <taxon>Osteoglossomorpha</taxon>
        <taxon>Osteoglossiformes</taxon>
        <taxon>Mormyridae</taxon>
        <taxon>Paramormyrops</taxon>
    </lineage>
</organism>
<dbReference type="PANTHER" id="PTHR11119">
    <property type="entry name" value="XANTHINE-URACIL / VITAMIN C PERMEASE FAMILY MEMBER"/>
    <property type="match status" value="1"/>
</dbReference>
<reference evidence="7" key="1">
    <citation type="submission" date="2025-08" db="UniProtKB">
        <authorList>
            <consortium name="Ensembl"/>
        </authorList>
    </citation>
    <scope>IDENTIFICATION</scope>
</reference>
<dbReference type="Proteomes" id="UP000261540">
    <property type="component" value="Unplaced"/>
</dbReference>
<dbReference type="OrthoDB" id="1641903at2759"/>
<sequence>MLSQCGKHLCSLSRMSRPSRCTLTSPPSLICLYLMPCIPPVFLPHRVQHVLVQSSMLVLALGLLQQQLWLREGDRQRLLASSFFHCSVSTLLQAWLGTRLPLIQTPSLEFIISALVLTSKPLADVHLNLSTSVCMSACEDPPSAVTDPLRELQGMVLTSGLVQLALGASGLSSLVLRHCGPLVLAPLFCVIGFSVHREAALLCSDHWGIAALVIVLIVFLSQHLRFCSLPAILGATRHPVCRMVSVLVPLLSVWAVSAALQRLGYFHPHQASELLSTLHFQNTSNKISRITLNTSDSLSWINLNSSSILPCISQNMSYGAPWFSFPLLGTRLPLLSAQGVAAGVAAAFSSFISSLGVYLLTARLLGTSPPPPAACNRGLCAEGLGSVSAALLGGPVGLSSSVPNACTLGLSQCGSRRTVQLGAVMGLVLGVSPRLAQLLISFPLAIHGAVLSVTYTVAVGTGVTYFQYTHMDSGRNIFNIGFAVFMSLLLPRWFNFHKTFVLTGVASLDVLFISLLTLPVFIVGLLAFFLDNTVSGSLSERGLCSSTRRKRRLDDGTLDRSLEHIGIYDPPYFVQRVLDLPGLRVIPFSACRTQANKDVELPLQETSDLLNSFEETQITGAMDTHPHRPEF</sequence>
<evidence type="ECO:0000313" key="7">
    <source>
        <dbReference type="Ensembl" id="ENSPKIP00000013861.1"/>
    </source>
</evidence>
<dbReference type="InterPro" id="IPR006043">
    <property type="entry name" value="NCS2"/>
</dbReference>
<evidence type="ECO:0000256" key="4">
    <source>
        <dbReference type="ARBA" id="ARBA00022989"/>
    </source>
</evidence>
<dbReference type="GeneID" id="111840848"/>
<keyword evidence="4 6" id="KW-1133">Transmembrane helix</keyword>
<proteinExistence type="inferred from homology"/>
<dbReference type="CTD" id="151295"/>
<comment type="subcellular location">
    <subcellularLocation>
        <location evidence="1">Membrane</location>
        <topology evidence="1">Multi-pass membrane protein</topology>
    </subcellularLocation>
</comment>
<protein>
    <submittedName>
        <fullName evidence="7">Solute carrier family 23 member 3</fullName>
    </submittedName>
</protein>
<reference evidence="7" key="2">
    <citation type="submission" date="2025-09" db="UniProtKB">
        <authorList>
            <consortium name="Ensembl"/>
        </authorList>
    </citation>
    <scope>IDENTIFICATION</scope>
</reference>
<dbReference type="GO" id="GO:0016020">
    <property type="term" value="C:membrane"/>
    <property type="evidence" value="ECO:0007669"/>
    <property type="project" value="UniProtKB-SubCell"/>
</dbReference>
<comment type="similarity">
    <text evidence="2">Belongs to the nucleobase:cation symporter-2 (NCS2) (TC 2.A.40) family.</text>
</comment>
<feature type="transmembrane region" description="Helical" evidence="6">
    <location>
        <begin position="446"/>
        <end position="465"/>
    </location>
</feature>
<keyword evidence="5 6" id="KW-0472">Membrane</keyword>
<dbReference type="GO" id="GO:0022857">
    <property type="term" value="F:transmembrane transporter activity"/>
    <property type="evidence" value="ECO:0007669"/>
    <property type="project" value="InterPro"/>
</dbReference>
<dbReference type="STRING" id="1676925.ENSPKIP00000013861"/>
<dbReference type="KEGG" id="pki:111840848"/>
<name>A0A3B3R8A1_9TELE</name>
<evidence type="ECO:0000313" key="8">
    <source>
        <dbReference type="Proteomes" id="UP000261540"/>
    </source>
</evidence>
<dbReference type="Pfam" id="PF00860">
    <property type="entry name" value="Xan_ur_permease"/>
    <property type="match status" value="1"/>
</dbReference>
<evidence type="ECO:0000256" key="3">
    <source>
        <dbReference type="ARBA" id="ARBA00022692"/>
    </source>
</evidence>
<keyword evidence="3 6" id="KW-0812">Transmembrane</keyword>
<dbReference type="AlphaFoldDB" id="A0A3B3R8A1"/>
<dbReference type="RefSeq" id="XP_023661909.1">
    <property type="nucleotide sequence ID" value="XM_023806141.2"/>
</dbReference>